<dbReference type="AlphaFoldDB" id="A0A1F5EA00"/>
<protein>
    <recommendedName>
        <fullName evidence="3">GrpB family protein</fullName>
    </recommendedName>
</protein>
<sequence>MLTKDEKDYLEKIPADEKVVVRPYDSLTTEIAGEFIAMIKSVDPKLEVAHLGASALEISGQGDIDLSVLCPISEFHANKEKLSKVLGHNVAGVDTIEWQFKRNEHEVSIYLADPTESSTARQLKVHEILKNHPNLLKQYEQLKEKAASLSYREYQRKKYEFYNEILS</sequence>
<gene>
    <name evidence="1" type="ORF">A2215_04205</name>
</gene>
<accession>A0A1F5EA00</accession>
<comment type="caution">
    <text evidence="1">The sequence shown here is derived from an EMBL/GenBank/DDBJ whole genome shotgun (WGS) entry which is preliminary data.</text>
</comment>
<reference evidence="1 2" key="1">
    <citation type="journal article" date="2016" name="Nat. Commun.">
        <title>Thousands of microbial genomes shed light on interconnected biogeochemical processes in an aquifer system.</title>
        <authorList>
            <person name="Anantharaman K."/>
            <person name="Brown C.T."/>
            <person name="Hug L.A."/>
            <person name="Sharon I."/>
            <person name="Castelle C.J."/>
            <person name="Probst A.J."/>
            <person name="Thomas B.C."/>
            <person name="Singh A."/>
            <person name="Wilkins M.J."/>
            <person name="Karaoz U."/>
            <person name="Brodie E.L."/>
            <person name="Williams K.H."/>
            <person name="Hubbard S.S."/>
            <person name="Banfield J.F."/>
        </authorList>
    </citation>
    <scope>NUCLEOTIDE SEQUENCE [LARGE SCALE GENOMIC DNA]</scope>
</reference>
<name>A0A1F5EA00_9BACT</name>
<dbReference type="InterPro" id="IPR007344">
    <property type="entry name" value="GrpB/CoaE"/>
</dbReference>
<dbReference type="EMBL" id="MEZY01000021">
    <property type="protein sequence ID" value="OGD64222.1"/>
    <property type="molecule type" value="Genomic_DNA"/>
</dbReference>
<proteinExistence type="predicted"/>
<dbReference type="STRING" id="1797472.A2215_04205"/>
<dbReference type="Proteomes" id="UP000178583">
    <property type="component" value="Unassembled WGS sequence"/>
</dbReference>
<evidence type="ECO:0000313" key="2">
    <source>
        <dbReference type="Proteomes" id="UP000178583"/>
    </source>
</evidence>
<organism evidence="1 2">
    <name type="scientific">Candidatus Berkelbacteria bacterium RIFOXYA2_FULL_43_10</name>
    <dbReference type="NCBI Taxonomy" id="1797472"/>
    <lineage>
        <taxon>Bacteria</taxon>
        <taxon>Candidatus Berkelbacteria</taxon>
    </lineage>
</organism>
<dbReference type="SUPFAM" id="SSF81301">
    <property type="entry name" value="Nucleotidyltransferase"/>
    <property type="match status" value="1"/>
</dbReference>
<dbReference type="Pfam" id="PF04229">
    <property type="entry name" value="GrpB"/>
    <property type="match status" value="1"/>
</dbReference>
<dbReference type="Gene3D" id="3.30.460.10">
    <property type="entry name" value="Beta Polymerase, domain 2"/>
    <property type="match status" value="1"/>
</dbReference>
<dbReference type="InterPro" id="IPR043519">
    <property type="entry name" value="NT_sf"/>
</dbReference>
<evidence type="ECO:0000313" key="1">
    <source>
        <dbReference type="EMBL" id="OGD64222.1"/>
    </source>
</evidence>
<evidence type="ECO:0008006" key="3">
    <source>
        <dbReference type="Google" id="ProtNLM"/>
    </source>
</evidence>